<keyword evidence="1" id="KW-1133">Transmembrane helix</keyword>
<name>A0ABV2JX35_9GAMM</name>
<accession>A0ABV2JX35</accession>
<dbReference type="Proteomes" id="UP001549184">
    <property type="component" value="Unassembled WGS sequence"/>
</dbReference>
<sequence length="119" mass="13189">MTPDTSEEESAAANRARLDHDICVHIFTASAAMVGVCLTVIGILRVVISLRKEDLLGDDLLAFNSMLYLSSCLLSYWALRTRSLRRNHRLERMADSIFLLALVFTAINAGFITWAISAS</sequence>
<feature type="transmembrane region" description="Helical" evidence="1">
    <location>
        <begin position="60"/>
        <end position="77"/>
    </location>
</feature>
<gene>
    <name evidence="2" type="ORF">ABIC75_003122</name>
</gene>
<keyword evidence="1" id="KW-0472">Membrane</keyword>
<feature type="transmembrane region" description="Helical" evidence="1">
    <location>
        <begin position="97"/>
        <end position="116"/>
    </location>
</feature>
<evidence type="ECO:0000256" key="1">
    <source>
        <dbReference type="SAM" id="Phobius"/>
    </source>
</evidence>
<proteinExistence type="predicted"/>
<evidence type="ECO:0000313" key="3">
    <source>
        <dbReference type="Proteomes" id="UP001549184"/>
    </source>
</evidence>
<reference evidence="2 3" key="1">
    <citation type="submission" date="2024-06" db="EMBL/GenBank/DDBJ databases">
        <title>Sorghum-associated microbial communities from plants grown in Nebraska, USA.</title>
        <authorList>
            <person name="Schachtman D."/>
        </authorList>
    </citation>
    <scope>NUCLEOTIDE SEQUENCE [LARGE SCALE GENOMIC DNA]</scope>
    <source>
        <strain evidence="2 3">1073</strain>
    </source>
</reference>
<comment type="caution">
    <text evidence="2">The sequence shown here is derived from an EMBL/GenBank/DDBJ whole genome shotgun (WGS) entry which is preliminary data.</text>
</comment>
<evidence type="ECO:0000313" key="2">
    <source>
        <dbReference type="EMBL" id="MET3653386.1"/>
    </source>
</evidence>
<protein>
    <submittedName>
        <fullName evidence="2">Uncharacterized protein</fullName>
    </submittedName>
</protein>
<feature type="transmembrane region" description="Helical" evidence="1">
    <location>
        <begin position="22"/>
        <end position="48"/>
    </location>
</feature>
<keyword evidence="3" id="KW-1185">Reference proteome</keyword>
<dbReference type="RefSeq" id="WP_354014770.1">
    <property type="nucleotide sequence ID" value="NZ_JBEPMU010000004.1"/>
</dbReference>
<keyword evidence="1" id="KW-0812">Transmembrane</keyword>
<dbReference type="EMBL" id="JBEPMU010000004">
    <property type="protein sequence ID" value="MET3653386.1"/>
    <property type="molecule type" value="Genomic_DNA"/>
</dbReference>
<organism evidence="2 3">
    <name type="scientific">Dyella japonica</name>
    <dbReference type="NCBI Taxonomy" id="231455"/>
    <lineage>
        <taxon>Bacteria</taxon>
        <taxon>Pseudomonadati</taxon>
        <taxon>Pseudomonadota</taxon>
        <taxon>Gammaproteobacteria</taxon>
        <taxon>Lysobacterales</taxon>
        <taxon>Rhodanobacteraceae</taxon>
        <taxon>Dyella</taxon>
    </lineage>
</organism>